<organism evidence="2 3">
    <name type="scientific">Burkholderia ubonensis</name>
    <dbReference type="NCBI Taxonomy" id="101571"/>
    <lineage>
        <taxon>Bacteria</taxon>
        <taxon>Pseudomonadati</taxon>
        <taxon>Pseudomonadota</taxon>
        <taxon>Betaproteobacteria</taxon>
        <taxon>Burkholderiales</taxon>
        <taxon>Burkholderiaceae</taxon>
        <taxon>Burkholderia</taxon>
        <taxon>Burkholderia cepacia complex</taxon>
    </lineage>
</organism>
<reference evidence="2 3" key="1">
    <citation type="submission" date="2015-11" db="EMBL/GenBank/DDBJ databases">
        <title>Expanding the genomic diversity of Burkholderia species for the development of highly accurate diagnostics.</title>
        <authorList>
            <person name="Sahl J."/>
            <person name="Keim P."/>
            <person name="Wagner D."/>
        </authorList>
    </citation>
    <scope>NUCLEOTIDE SEQUENCE [LARGE SCALE GENOMIC DNA]</scope>
    <source>
        <strain evidence="2 3">MSMB2036</strain>
    </source>
</reference>
<name>A0A103R6H4_9BURK</name>
<keyword evidence="1" id="KW-1133">Transmembrane helix</keyword>
<evidence type="ECO:0000313" key="2">
    <source>
        <dbReference type="EMBL" id="KVG62126.1"/>
    </source>
</evidence>
<accession>A0A103R6H4</accession>
<dbReference type="EMBL" id="LOXM01000177">
    <property type="protein sequence ID" value="KVG62126.1"/>
    <property type="molecule type" value="Genomic_DNA"/>
</dbReference>
<evidence type="ECO:0000256" key="1">
    <source>
        <dbReference type="SAM" id="Phobius"/>
    </source>
</evidence>
<evidence type="ECO:0000313" key="3">
    <source>
        <dbReference type="Proteomes" id="UP000064029"/>
    </source>
</evidence>
<proteinExistence type="predicted"/>
<sequence>MLVGGIGLFSYAIVALAIGVFDKFQIQSNAQVIFVMSVPVLIAAIGLVLIIVGLFKRFKTRA</sequence>
<protein>
    <recommendedName>
        <fullName evidence="4">DUF3955 domain-containing protein</fullName>
    </recommendedName>
</protein>
<feature type="transmembrane region" description="Helical" evidence="1">
    <location>
        <begin position="33"/>
        <end position="55"/>
    </location>
</feature>
<dbReference type="Proteomes" id="UP000064029">
    <property type="component" value="Unassembled WGS sequence"/>
</dbReference>
<keyword evidence="1" id="KW-0472">Membrane</keyword>
<dbReference type="AlphaFoldDB" id="A0A103R6H4"/>
<evidence type="ECO:0008006" key="4">
    <source>
        <dbReference type="Google" id="ProtNLM"/>
    </source>
</evidence>
<comment type="caution">
    <text evidence="2">The sequence shown here is derived from an EMBL/GenBank/DDBJ whole genome shotgun (WGS) entry which is preliminary data.</text>
</comment>
<gene>
    <name evidence="2" type="ORF">WJ33_30295</name>
</gene>
<keyword evidence="1" id="KW-0812">Transmembrane</keyword>